<dbReference type="GO" id="GO:0009986">
    <property type="term" value="C:cell surface"/>
    <property type="evidence" value="ECO:0007669"/>
    <property type="project" value="TreeGrafter"/>
</dbReference>
<feature type="transmembrane region" description="Helical" evidence="3">
    <location>
        <begin position="1003"/>
        <end position="1026"/>
    </location>
</feature>
<sequence>MERKRIIQSLLFLLQLNVLIALKDDPCTTAKNLPNFELRLKAFKIDLARGDRPICDRYFIKEPGEWFRTVDGNEMVNNRTTFFECGTQYSIYMQGHVPSSLNRVVNRTACVIPSCTTKYNIQLKKCSNFTVYYLPRPSSCDQAYCFGFGENGIAPNITTDKPTVKYELVKSAGKTAAELSEQKLAFKCHFTPVVDGTNIIYYKVFWYVNDHTSTIFASQAVPKERLPETYLRGETGLDSIKLNIEISCKVRLYYHPKGPPGPSSEASEKFFAGIKPLKRAYEISRDNSTVIEFKLTVPFGCMYANHNDPYPLPCKHTLSLTTPDYLKCSQGIYAVDMCGKLIESRKWNETQTISIKHKNDNNYRTIQTFEVHTETKVRINGEPFWDGVELPTVFINVIEGTNKWKNKKCEAVSDPHMTSFANRHYESQEPGTYTLYRNKDPVGNINEIQMKVTPCNYVKYGNYEHMNQCTCGIAARASSDVYVIDRCPGTVPFYFGFKSCVEDILNVMKKANDEHDYEIHFPSGTSLDVRLNSIFDKTHFTSERWTLELQIHPSIADEGRSQGLCGSVEKDELIDPNNVNLTHDEYLFTQSWRVADADNMFKMTLERLQSFPKTRKARDLCICEKPSLSSGTIKNTLTCTNAKGRISCDKDKMKPVQKDVCYERHNRRKRSVKHSFTFTPKIVIEPKLKRSKRAISANITNMTKAQAKTWCENYMNSSPAFLACQDIPNTNSTRAIEICVMDILTTNSTVFAAAPRESMKAGCLKEIARNDTLLNVTKNGEKIADKILSIACPGECSGHGVCTKGVCQCNDNFGGGDCSIDINEPPEVYAVNYETGGLCDKLFCKEAIVDGDLFLDRSGLTCKMQRFEMTMNGTSWDLETSHVPGSHNTLSDIRCKFPRSHSKRSTLSSIGFISGYKIAVSNNNKNFSEAHAVYILDSTCQDTLNVSGQLRFALKPGFCFIHGSCVPDGVQKKCYECDIRQNKFEWTYRETEKGCTKEENSHLWVIGVVLAVLLLILIGLVFFYILKKKHRVVQDSYGMPNPHGQASKYSK</sequence>
<dbReference type="Pfam" id="PF26129">
    <property type="entry name" value="Vwde"/>
    <property type="match status" value="1"/>
</dbReference>
<dbReference type="PROSITE" id="PS51233">
    <property type="entry name" value="VWFD"/>
    <property type="match status" value="1"/>
</dbReference>
<dbReference type="EnsemblMetazoa" id="G29936.1">
    <property type="protein sequence ID" value="G29936.1:cds"/>
    <property type="gene ID" value="G29936"/>
</dbReference>
<proteinExistence type="predicted"/>
<keyword evidence="3" id="KW-1133">Transmembrane helix</keyword>
<dbReference type="PANTHER" id="PTHR14949:SF54">
    <property type="entry name" value="VWFD DOMAIN-CONTAINING PROTEIN"/>
    <property type="match status" value="1"/>
</dbReference>
<reference evidence="6" key="1">
    <citation type="submission" date="2022-08" db="UniProtKB">
        <authorList>
            <consortium name="EnsemblMetazoa"/>
        </authorList>
    </citation>
    <scope>IDENTIFICATION</scope>
    <source>
        <strain evidence="6">05x7-T-G4-1.051#20</strain>
    </source>
</reference>
<dbReference type="InterPro" id="IPR050969">
    <property type="entry name" value="Dev_Signal_Modulators"/>
</dbReference>
<dbReference type="Pfam" id="PF23106">
    <property type="entry name" value="EGF_Teneurin"/>
    <property type="match status" value="1"/>
</dbReference>
<feature type="domain" description="VWFD" evidence="5">
    <location>
        <begin position="407"/>
        <end position="600"/>
    </location>
</feature>
<feature type="signal peptide" evidence="4">
    <location>
        <begin position="1"/>
        <end position="21"/>
    </location>
</feature>
<keyword evidence="3" id="KW-0812">Transmembrane</keyword>
<name>A0A8W8LWL7_MAGGI</name>
<evidence type="ECO:0000256" key="4">
    <source>
        <dbReference type="SAM" id="SignalP"/>
    </source>
</evidence>
<accession>A0A8W8LWL7</accession>
<evidence type="ECO:0000313" key="6">
    <source>
        <dbReference type="EnsemblMetazoa" id="G29936.1:cds"/>
    </source>
</evidence>
<evidence type="ECO:0000259" key="5">
    <source>
        <dbReference type="PROSITE" id="PS51233"/>
    </source>
</evidence>
<dbReference type="PANTHER" id="PTHR14949">
    <property type="entry name" value="EGF-LIKE-DOMAIN, MULTIPLE 7, 8"/>
    <property type="match status" value="1"/>
</dbReference>
<keyword evidence="1 4" id="KW-0732">Signal</keyword>
<protein>
    <recommendedName>
        <fullName evidence="5">VWFD domain-containing protein</fullName>
    </recommendedName>
</protein>
<evidence type="ECO:0000256" key="1">
    <source>
        <dbReference type="ARBA" id="ARBA00022729"/>
    </source>
</evidence>
<keyword evidence="2" id="KW-1015">Disulfide bond</keyword>
<dbReference type="Proteomes" id="UP000005408">
    <property type="component" value="Unassembled WGS sequence"/>
</dbReference>
<dbReference type="Gene3D" id="2.60.120.260">
    <property type="entry name" value="Galactose-binding domain-like"/>
    <property type="match status" value="1"/>
</dbReference>
<evidence type="ECO:0000256" key="3">
    <source>
        <dbReference type="SAM" id="Phobius"/>
    </source>
</evidence>
<dbReference type="InterPro" id="IPR001846">
    <property type="entry name" value="VWF_type-D"/>
</dbReference>
<dbReference type="AlphaFoldDB" id="A0A8W8LWL7"/>
<dbReference type="GO" id="GO:0005102">
    <property type="term" value="F:signaling receptor binding"/>
    <property type="evidence" value="ECO:0007669"/>
    <property type="project" value="TreeGrafter"/>
</dbReference>
<keyword evidence="3" id="KW-0472">Membrane</keyword>
<feature type="chain" id="PRO_5036495753" description="VWFD domain-containing protein" evidence="4">
    <location>
        <begin position="22"/>
        <end position="1051"/>
    </location>
</feature>
<keyword evidence="7" id="KW-1185">Reference proteome</keyword>
<evidence type="ECO:0000256" key="2">
    <source>
        <dbReference type="ARBA" id="ARBA00023157"/>
    </source>
</evidence>
<dbReference type="GO" id="GO:0005576">
    <property type="term" value="C:extracellular region"/>
    <property type="evidence" value="ECO:0007669"/>
    <property type="project" value="TreeGrafter"/>
</dbReference>
<organism evidence="6 7">
    <name type="scientific">Magallana gigas</name>
    <name type="common">Pacific oyster</name>
    <name type="synonym">Crassostrea gigas</name>
    <dbReference type="NCBI Taxonomy" id="29159"/>
    <lineage>
        <taxon>Eukaryota</taxon>
        <taxon>Metazoa</taxon>
        <taxon>Spiralia</taxon>
        <taxon>Lophotrochozoa</taxon>
        <taxon>Mollusca</taxon>
        <taxon>Bivalvia</taxon>
        <taxon>Autobranchia</taxon>
        <taxon>Pteriomorphia</taxon>
        <taxon>Ostreida</taxon>
        <taxon>Ostreoidea</taxon>
        <taxon>Ostreidae</taxon>
        <taxon>Magallana</taxon>
    </lineage>
</organism>
<dbReference type="InterPro" id="IPR058727">
    <property type="entry name" value="Helical_Vwde"/>
</dbReference>
<evidence type="ECO:0000313" key="7">
    <source>
        <dbReference type="Proteomes" id="UP000005408"/>
    </source>
</evidence>